<dbReference type="InterPro" id="IPR001087">
    <property type="entry name" value="GDSL"/>
</dbReference>
<reference evidence="3" key="1">
    <citation type="journal article" date="2020" name="mSystems">
        <title>Genome- and Community-Level Interaction Insights into Carbon Utilization and Element Cycling Functions of Hydrothermarchaeota in Hydrothermal Sediment.</title>
        <authorList>
            <person name="Zhou Z."/>
            <person name="Liu Y."/>
            <person name="Xu W."/>
            <person name="Pan J."/>
            <person name="Luo Z.H."/>
            <person name="Li M."/>
        </authorList>
    </citation>
    <scope>NUCLEOTIDE SEQUENCE [LARGE SCALE GENOMIC DNA]</scope>
    <source>
        <strain evidence="3">SpSt-418</strain>
    </source>
</reference>
<organism evidence="3">
    <name type="scientific">Oscillatoriales cyanobacterium SpSt-418</name>
    <dbReference type="NCBI Taxonomy" id="2282169"/>
    <lineage>
        <taxon>Bacteria</taxon>
        <taxon>Bacillati</taxon>
        <taxon>Cyanobacteriota</taxon>
        <taxon>Cyanophyceae</taxon>
        <taxon>Oscillatoriophycideae</taxon>
        <taxon>Oscillatoriales</taxon>
    </lineage>
</organism>
<sequence length="373" mass="39501">MSISKHLFKFQTLFLASIPASVIAVASTSAQAAGLSFSGMYVFGDSLSDTGNTFAVTEPLTQPPLDLLSFPIPPAEIPTPSGPLEIGYYNGRFSNGEIWIDFLADKLALPGQPVSFAFTGATTGTQNTSIPGLLPGVTQTIQSFTSNFPNADPDALYVIWAGANDYLGGIPNLDPLDPVGQPVQNIVNAITDLAGVRAKNILVANLPDIGRAPLVTEQGESALVSSLVGLHNTRLAEALAVLEPSLSGSGVNLIPLDVFSFVNAAYSNPADFGFENVTDACLYPSPILYIPPPSLPTRCANPDQYLYWDSLHPSSRSHEFIADLAYQTIKAEAIPEPTTALGLAAAFFGGAGYRKRQRRRASTSLLTQPSEKA</sequence>
<comment type="caution">
    <text evidence="3">The sequence shown here is derived from an EMBL/GenBank/DDBJ whole genome shotgun (WGS) entry which is preliminary data.</text>
</comment>
<proteinExistence type="predicted"/>
<feature type="signal peptide" evidence="2">
    <location>
        <begin position="1"/>
        <end position="32"/>
    </location>
</feature>
<dbReference type="InterPro" id="IPR036514">
    <property type="entry name" value="SGNH_hydro_sf"/>
</dbReference>
<dbReference type="Pfam" id="PF00657">
    <property type="entry name" value="Lipase_GDSL"/>
    <property type="match status" value="1"/>
</dbReference>
<dbReference type="PANTHER" id="PTHR45648">
    <property type="entry name" value="GDSL LIPASE/ACYLHYDROLASE FAMILY PROTEIN (AFU_ORTHOLOGUE AFUA_4G14700)"/>
    <property type="match status" value="1"/>
</dbReference>
<evidence type="ECO:0000256" key="1">
    <source>
        <dbReference type="ARBA" id="ARBA00022801"/>
    </source>
</evidence>
<feature type="chain" id="PRO_5027649447" evidence="2">
    <location>
        <begin position="33"/>
        <end position="373"/>
    </location>
</feature>
<dbReference type="EMBL" id="DSRU01000240">
    <property type="protein sequence ID" value="HFM99369.1"/>
    <property type="molecule type" value="Genomic_DNA"/>
</dbReference>
<gene>
    <name evidence="3" type="ORF">ENR64_16730</name>
</gene>
<keyword evidence="1" id="KW-0378">Hydrolase</keyword>
<dbReference type="GO" id="GO:0016298">
    <property type="term" value="F:lipase activity"/>
    <property type="evidence" value="ECO:0007669"/>
    <property type="project" value="InterPro"/>
</dbReference>
<dbReference type="AlphaFoldDB" id="A0A7C3KEW5"/>
<evidence type="ECO:0000256" key="2">
    <source>
        <dbReference type="SAM" id="SignalP"/>
    </source>
</evidence>
<dbReference type="Gene3D" id="3.40.50.1110">
    <property type="entry name" value="SGNH hydrolase"/>
    <property type="match status" value="1"/>
</dbReference>
<dbReference type="CDD" id="cd01846">
    <property type="entry name" value="fatty_acyltransferase_like"/>
    <property type="match status" value="1"/>
</dbReference>
<name>A0A7C3KEW5_9CYAN</name>
<dbReference type="InterPro" id="IPR008265">
    <property type="entry name" value="Lipase_GDSL_AS"/>
</dbReference>
<protein>
    <submittedName>
        <fullName evidence="3">PEP-CTERM sorting domain-containing protein</fullName>
    </submittedName>
</protein>
<evidence type="ECO:0000313" key="3">
    <source>
        <dbReference type="EMBL" id="HFM99369.1"/>
    </source>
</evidence>
<dbReference type="PANTHER" id="PTHR45648:SF22">
    <property type="entry name" value="GDSL LIPASE_ACYLHYDROLASE FAMILY PROTEIN (AFU_ORTHOLOGUE AFUA_4G14700)"/>
    <property type="match status" value="1"/>
</dbReference>
<accession>A0A7C3KEW5</accession>
<dbReference type="InterPro" id="IPR013424">
    <property type="entry name" value="Ice-binding_C"/>
</dbReference>
<dbReference type="PROSITE" id="PS01098">
    <property type="entry name" value="LIPASE_GDSL_SER"/>
    <property type="match status" value="1"/>
</dbReference>
<dbReference type="GO" id="GO:0006629">
    <property type="term" value="P:lipid metabolic process"/>
    <property type="evidence" value="ECO:0007669"/>
    <property type="project" value="InterPro"/>
</dbReference>
<dbReference type="SUPFAM" id="SSF52266">
    <property type="entry name" value="SGNH hydrolase"/>
    <property type="match status" value="1"/>
</dbReference>
<keyword evidence="2" id="KW-0732">Signal</keyword>
<dbReference type="InterPro" id="IPR051058">
    <property type="entry name" value="GDSL_Est/Lipase"/>
</dbReference>
<dbReference type="NCBIfam" id="TIGR02595">
    <property type="entry name" value="PEP_CTERM"/>
    <property type="match status" value="1"/>
</dbReference>